<comment type="subcellular location">
    <subcellularLocation>
        <location evidence="2">Cell membrane</location>
        <topology evidence="2">Lipid-anchor</topology>
        <topology evidence="2">GPI-anchor</topology>
    </subcellularLocation>
</comment>
<dbReference type="Gene3D" id="3.20.20.370">
    <property type="entry name" value="Glycoside hydrolase/deacetylase"/>
    <property type="match status" value="1"/>
</dbReference>
<dbReference type="EMBL" id="JACAZF010000001">
    <property type="protein sequence ID" value="KAF7314992.1"/>
    <property type="molecule type" value="Genomic_DNA"/>
</dbReference>
<keyword evidence="4" id="KW-0336">GPI-anchor</keyword>
<dbReference type="PANTHER" id="PTHR10587">
    <property type="entry name" value="GLYCOSYL TRANSFERASE-RELATED"/>
    <property type="match status" value="1"/>
</dbReference>
<feature type="region of interest" description="Disordered" evidence="14">
    <location>
        <begin position="396"/>
        <end position="420"/>
    </location>
</feature>
<evidence type="ECO:0000256" key="10">
    <source>
        <dbReference type="ARBA" id="ARBA00023316"/>
    </source>
</evidence>
<comment type="cofactor">
    <cofactor evidence="1">
        <name>Co(2+)</name>
        <dbReference type="ChEBI" id="CHEBI:48828"/>
    </cofactor>
</comment>
<evidence type="ECO:0000313" key="18">
    <source>
        <dbReference type="Proteomes" id="UP000636479"/>
    </source>
</evidence>
<dbReference type="OrthoDB" id="407355at2759"/>
<keyword evidence="18" id="KW-1185">Reference proteome</keyword>
<keyword evidence="5" id="KW-0146">Chitin degradation</keyword>
<feature type="compositionally biased region" description="Low complexity" evidence="14">
    <location>
        <begin position="397"/>
        <end position="420"/>
    </location>
</feature>
<keyword evidence="10" id="KW-0961">Cell wall biogenesis/degradation</keyword>
<dbReference type="Proteomes" id="UP000636479">
    <property type="component" value="Unassembled WGS sequence"/>
</dbReference>
<evidence type="ECO:0000256" key="11">
    <source>
        <dbReference type="ARBA" id="ARBA00023326"/>
    </source>
</evidence>
<feature type="domain" description="NodB homology" evidence="16">
    <location>
        <begin position="151"/>
        <end position="345"/>
    </location>
</feature>
<keyword evidence="7" id="KW-0119">Carbohydrate metabolism</keyword>
<dbReference type="InterPro" id="IPR050248">
    <property type="entry name" value="Polysacc_deacetylase_ArnD"/>
</dbReference>
<keyword evidence="8" id="KW-0170">Cobalt</keyword>
<comment type="catalytic activity">
    <reaction evidence="13">
        <text>[(1-&gt;4)-N-acetyl-beta-D-glucosaminyl](n) + n H2O = chitosan + n acetate</text>
        <dbReference type="Rhea" id="RHEA:10464"/>
        <dbReference type="Rhea" id="RHEA-COMP:9593"/>
        <dbReference type="Rhea" id="RHEA-COMP:9597"/>
        <dbReference type="ChEBI" id="CHEBI:15377"/>
        <dbReference type="ChEBI" id="CHEBI:17029"/>
        <dbReference type="ChEBI" id="CHEBI:30089"/>
        <dbReference type="ChEBI" id="CHEBI:57704"/>
        <dbReference type="EC" id="3.5.1.41"/>
    </reaction>
    <physiologicalReaction direction="left-to-right" evidence="13">
        <dbReference type="Rhea" id="RHEA:10465"/>
    </physiologicalReaction>
</comment>
<dbReference type="PANTHER" id="PTHR10587:SF135">
    <property type="entry name" value="CHITIN DEACETYLASE 3"/>
    <property type="match status" value="1"/>
</dbReference>
<dbReference type="GeneID" id="59339621"/>
<evidence type="ECO:0000256" key="14">
    <source>
        <dbReference type="SAM" id="MobiDB-lite"/>
    </source>
</evidence>
<keyword evidence="15" id="KW-0732">Signal</keyword>
<dbReference type="GO" id="GO:0098552">
    <property type="term" value="C:side of membrane"/>
    <property type="evidence" value="ECO:0007669"/>
    <property type="project" value="UniProtKB-KW"/>
</dbReference>
<dbReference type="GO" id="GO:0000272">
    <property type="term" value="P:polysaccharide catabolic process"/>
    <property type="evidence" value="ECO:0007669"/>
    <property type="project" value="UniProtKB-KW"/>
</dbReference>
<evidence type="ECO:0000256" key="5">
    <source>
        <dbReference type="ARBA" id="ARBA00023024"/>
    </source>
</evidence>
<dbReference type="InterPro" id="IPR002509">
    <property type="entry name" value="NODB_dom"/>
</dbReference>
<protein>
    <recommendedName>
        <fullName evidence="12">chitin deacetylase</fullName>
        <ecNumber evidence="12">3.5.1.41</ecNumber>
    </recommendedName>
</protein>
<comment type="caution">
    <text evidence="17">The sequence shown here is derived from an EMBL/GenBank/DDBJ whole genome shotgun (WGS) entry which is preliminary data.</text>
</comment>
<dbReference type="SUPFAM" id="SSF88713">
    <property type="entry name" value="Glycoside hydrolase/deacetylase"/>
    <property type="match status" value="1"/>
</dbReference>
<evidence type="ECO:0000256" key="2">
    <source>
        <dbReference type="ARBA" id="ARBA00004609"/>
    </source>
</evidence>
<accession>A0A8H6TDY7</accession>
<evidence type="ECO:0000256" key="13">
    <source>
        <dbReference type="ARBA" id="ARBA00048494"/>
    </source>
</evidence>
<dbReference type="RefSeq" id="XP_037225015.1">
    <property type="nucleotide sequence ID" value="XM_037357105.1"/>
</dbReference>
<keyword evidence="11" id="KW-0624">Polysaccharide degradation</keyword>
<evidence type="ECO:0000256" key="4">
    <source>
        <dbReference type="ARBA" id="ARBA00022622"/>
    </source>
</evidence>
<dbReference type="EC" id="3.5.1.41" evidence="12"/>
<feature type="signal peptide" evidence="15">
    <location>
        <begin position="1"/>
        <end position="19"/>
    </location>
</feature>
<evidence type="ECO:0000256" key="7">
    <source>
        <dbReference type="ARBA" id="ARBA00023277"/>
    </source>
</evidence>
<evidence type="ECO:0000256" key="12">
    <source>
        <dbReference type="ARBA" id="ARBA00024056"/>
    </source>
</evidence>
<keyword evidence="9" id="KW-0449">Lipoprotein</keyword>
<dbReference type="GO" id="GO:0004099">
    <property type="term" value="F:chitin deacetylase activity"/>
    <property type="evidence" value="ECO:0007669"/>
    <property type="project" value="UniProtKB-EC"/>
</dbReference>
<dbReference type="GO" id="GO:0071555">
    <property type="term" value="P:cell wall organization"/>
    <property type="evidence" value="ECO:0007669"/>
    <property type="project" value="UniProtKB-KW"/>
</dbReference>
<keyword evidence="6" id="KW-0472">Membrane</keyword>
<evidence type="ECO:0000256" key="1">
    <source>
        <dbReference type="ARBA" id="ARBA00001941"/>
    </source>
</evidence>
<dbReference type="AlphaFoldDB" id="A0A8H6TDY7"/>
<proteinExistence type="predicted"/>
<name>A0A8H6TDY7_9AGAR</name>
<organism evidence="17 18">
    <name type="scientific">Mycena indigotica</name>
    <dbReference type="NCBI Taxonomy" id="2126181"/>
    <lineage>
        <taxon>Eukaryota</taxon>
        <taxon>Fungi</taxon>
        <taxon>Dikarya</taxon>
        <taxon>Basidiomycota</taxon>
        <taxon>Agaricomycotina</taxon>
        <taxon>Agaricomycetes</taxon>
        <taxon>Agaricomycetidae</taxon>
        <taxon>Agaricales</taxon>
        <taxon>Marasmiineae</taxon>
        <taxon>Mycenaceae</taxon>
        <taxon>Mycena</taxon>
    </lineage>
</organism>
<evidence type="ECO:0000259" key="16">
    <source>
        <dbReference type="PROSITE" id="PS51677"/>
    </source>
</evidence>
<dbReference type="GO" id="GO:0006032">
    <property type="term" value="P:chitin catabolic process"/>
    <property type="evidence" value="ECO:0007669"/>
    <property type="project" value="UniProtKB-KW"/>
</dbReference>
<dbReference type="InterPro" id="IPR011330">
    <property type="entry name" value="Glyco_hydro/deAcase_b/a-brl"/>
</dbReference>
<dbReference type="GO" id="GO:0005886">
    <property type="term" value="C:plasma membrane"/>
    <property type="evidence" value="ECO:0007669"/>
    <property type="project" value="UniProtKB-SubCell"/>
</dbReference>
<dbReference type="GO" id="GO:0009272">
    <property type="term" value="P:fungal-type cell wall biogenesis"/>
    <property type="evidence" value="ECO:0007669"/>
    <property type="project" value="UniProtKB-ARBA"/>
</dbReference>
<sequence>MLASLSLLALPLVSTSTLAVEVHSHNEHNIARPLSESWYQHDDHPVHALFKRAGNTDGTSYAAVGSSAWKAGYPTEWATPTTVPQAWTDALNSAVSNKVIPDVPVAKVDTSGADGSGVPTYPAGNDPNSPSVCSASYQCRIPGDVWDAPNGYVALSFDDGPTSLQLLKASDGLSSFLLSQNQTATHFMIGSNLLDLPDQFSKAFGQGDDIAVHTWSHPYMTTLTNTQVVAELGWTIQLIHNSTGGRVPRFWRPPYGDSDLRTRAIAKEVFGLTTVIWNQDTDDWSLTDTPPGTTQAKINASMTTWLTSKTKSPGLVILEHELSDQSVQAFKNAYPVMKKNNWNVVSLATLMGNGTGAYLNAETSGSAVTPVGSILNAKNASLPVSSSSALRASTAISRSTMSNPTSLSSPSPIPNSKSSNNAAVGRFSTSTIFTLCLCGLLLSLSL</sequence>
<evidence type="ECO:0000313" key="17">
    <source>
        <dbReference type="EMBL" id="KAF7314992.1"/>
    </source>
</evidence>
<evidence type="ECO:0000256" key="6">
    <source>
        <dbReference type="ARBA" id="ARBA00023136"/>
    </source>
</evidence>
<evidence type="ECO:0000256" key="15">
    <source>
        <dbReference type="SAM" id="SignalP"/>
    </source>
</evidence>
<reference evidence="17" key="1">
    <citation type="submission" date="2020-05" db="EMBL/GenBank/DDBJ databases">
        <title>Mycena genomes resolve the evolution of fungal bioluminescence.</title>
        <authorList>
            <person name="Tsai I.J."/>
        </authorList>
    </citation>
    <scope>NUCLEOTIDE SEQUENCE</scope>
    <source>
        <strain evidence="17">171206Taipei</strain>
    </source>
</reference>
<evidence type="ECO:0000256" key="3">
    <source>
        <dbReference type="ARBA" id="ARBA00022475"/>
    </source>
</evidence>
<dbReference type="PROSITE" id="PS51677">
    <property type="entry name" value="NODB"/>
    <property type="match status" value="1"/>
</dbReference>
<evidence type="ECO:0000256" key="8">
    <source>
        <dbReference type="ARBA" id="ARBA00023285"/>
    </source>
</evidence>
<gene>
    <name evidence="17" type="ORF">MIND_00013300</name>
</gene>
<keyword evidence="4" id="KW-0325">Glycoprotein</keyword>
<dbReference type="Pfam" id="PF01522">
    <property type="entry name" value="Polysacc_deac_1"/>
    <property type="match status" value="1"/>
</dbReference>
<keyword evidence="3" id="KW-1003">Cell membrane</keyword>
<evidence type="ECO:0000256" key="9">
    <source>
        <dbReference type="ARBA" id="ARBA00023288"/>
    </source>
</evidence>
<feature type="chain" id="PRO_5034278110" description="chitin deacetylase" evidence="15">
    <location>
        <begin position="20"/>
        <end position="446"/>
    </location>
</feature>